<gene>
    <name evidence="2" type="ordered locus">Apar_0335</name>
</gene>
<dbReference type="InterPro" id="IPR011990">
    <property type="entry name" value="TPR-like_helical_dom_sf"/>
</dbReference>
<dbReference type="PROSITE" id="PS50943">
    <property type="entry name" value="HTH_CROC1"/>
    <property type="match status" value="1"/>
</dbReference>
<dbReference type="Pfam" id="PF13560">
    <property type="entry name" value="HTH_31"/>
    <property type="match status" value="1"/>
</dbReference>
<dbReference type="SUPFAM" id="SSF47413">
    <property type="entry name" value="lambda repressor-like DNA-binding domains"/>
    <property type="match status" value="1"/>
</dbReference>
<dbReference type="PANTHER" id="PTHR37038:SF14">
    <property type="entry name" value="TRANSCRIPTIONAL ACTIVATOR"/>
    <property type="match status" value="1"/>
</dbReference>
<dbReference type="PANTHER" id="PTHR37038">
    <property type="entry name" value="TRANSCRIPTIONAL REGULATOR-RELATED"/>
    <property type="match status" value="1"/>
</dbReference>
<name>C8W9H8_LANP1</name>
<feature type="domain" description="HTH cro/C1-type" evidence="1">
    <location>
        <begin position="10"/>
        <end position="63"/>
    </location>
</feature>
<dbReference type="RefSeq" id="WP_012808424.1">
    <property type="nucleotide sequence ID" value="NC_013203.1"/>
</dbReference>
<evidence type="ECO:0000259" key="1">
    <source>
        <dbReference type="PROSITE" id="PS50943"/>
    </source>
</evidence>
<accession>C8W9H8</accession>
<dbReference type="OrthoDB" id="1855220at2"/>
<evidence type="ECO:0000313" key="2">
    <source>
        <dbReference type="EMBL" id="ACV50766.1"/>
    </source>
</evidence>
<evidence type="ECO:0000313" key="3">
    <source>
        <dbReference type="Proteomes" id="UP000000960"/>
    </source>
</evidence>
<dbReference type="GO" id="GO:0003677">
    <property type="term" value="F:DNA binding"/>
    <property type="evidence" value="ECO:0007669"/>
    <property type="project" value="InterPro"/>
</dbReference>
<keyword evidence="3" id="KW-1185">Reference proteome</keyword>
<reference evidence="2 3" key="1">
    <citation type="journal article" date="2009" name="Stand. Genomic Sci.">
        <title>Complete genome sequence of Atopobium parvulum type strain (IPP 1246).</title>
        <authorList>
            <person name="Copeland A."/>
            <person name="Sikorski J."/>
            <person name="Lapidus A."/>
            <person name="Nolan M."/>
            <person name="Del Rio T.G."/>
            <person name="Lucas S."/>
            <person name="Chen F."/>
            <person name="Tice H."/>
            <person name="Pitluck S."/>
            <person name="Cheng J.F."/>
            <person name="Pukall R."/>
            <person name="Chertkov O."/>
            <person name="Brettin T."/>
            <person name="Han C."/>
            <person name="Detter J.C."/>
            <person name="Kuske C."/>
            <person name="Bruce D."/>
            <person name="Goodwin L."/>
            <person name="Ivanova N."/>
            <person name="Mavromatis K."/>
            <person name="Mikhailova N."/>
            <person name="Chen A."/>
            <person name="Palaniappan K."/>
            <person name="Chain P."/>
            <person name="Rohde M."/>
            <person name="Goker M."/>
            <person name="Bristow J."/>
            <person name="Eisen J.A."/>
            <person name="Markowitz V."/>
            <person name="Hugenholtz P."/>
            <person name="Kyrpides N.C."/>
            <person name="Klenk H.P."/>
            <person name="Detter J.C."/>
        </authorList>
    </citation>
    <scope>NUCLEOTIDE SEQUENCE [LARGE SCALE GENOMIC DNA]</scope>
    <source>
        <strain evidence="3">ATCC 33793 / DSM 20469 / CCUG 32760 / JCM 10300 / KCTC 3663 / VPI 0546 / 1246</strain>
    </source>
</reference>
<dbReference type="Proteomes" id="UP000000960">
    <property type="component" value="Chromosome"/>
</dbReference>
<dbReference type="InterPro" id="IPR053163">
    <property type="entry name" value="HTH-type_regulator_Rgg"/>
</dbReference>
<dbReference type="GeneID" id="84805867"/>
<dbReference type="eggNOG" id="COG1396">
    <property type="taxonomic scope" value="Bacteria"/>
</dbReference>
<sequence>MKGNSLGETIYSLRHSKGLTQEQLAEGICSPVSLSRIENGRQMPSKVILDALLSRLGASTYQLCDVFYQSDCQRSFNEITRRASLLIETGKIQQGLSLLESLDKNDASHALERQSVLLIQAAAQLKQNKDPEDSYVKLYEALELTKPHIDLSDFRHELLSPIEAEIIGLMVVALQQKEARIKAIRVGEELARNLSDQQSSSNDFMVVRINLEVNISSCLDLEGRFEEAAQHAYLARDLSIESHEQILLPVIFYLIGRSEFRSGNIEKARSIMQTIIPYMELIGQHDNAEMVRAFVEENLSA</sequence>
<dbReference type="AlphaFoldDB" id="C8W9H8"/>
<dbReference type="HOGENOM" id="CLU_053304_0_0_11"/>
<dbReference type="CDD" id="cd00093">
    <property type="entry name" value="HTH_XRE"/>
    <property type="match status" value="1"/>
</dbReference>
<dbReference type="InterPro" id="IPR001387">
    <property type="entry name" value="Cro/C1-type_HTH"/>
</dbReference>
<dbReference type="KEGG" id="apv:Apar_0335"/>
<dbReference type="Gene3D" id="1.25.40.10">
    <property type="entry name" value="Tetratricopeptide repeat domain"/>
    <property type="match status" value="1"/>
</dbReference>
<dbReference type="STRING" id="521095.Apar_0335"/>
<dbReference type="InterPro" id="IPR010982">
    <property type="entry name" value="Lambda_DNA-bd_dom_sf"/>
</dbReference>
<dbReference type="EMBL" id="CP001721">
    <property type="protein sequence ID" value="ACV50766.1"/>
    <property type="molecule type" value="Genomic_DNA"/>
</dbReference>
<protein>
    <submittedName>
        <fullName evidence="2">Helix-turn-helix domain protein</fullName>
    </submittedName>
</protein>
<dbReference type="SMART" id="SM00530">
    <property type="entry name" value="HTH_XRE"/>
    <property type="match status" value="1"/>
</dbReference>
<proteinExistence type="predicted"/>
<organism evidence="2 3">
    <name type="scientific">Lancefieldella parvula (strain ATCC 33793 / DSM 20469 / CCUG 32760 / JCM 10300 / KCTC 3663 / VPI 0546 / 1246)</name>
    <name type="common">Atopobium parvulum</name>
    <dbReference type="NCBI Taxonomy" id="521095"/>
    <lineage>
        <taxon>Bacteria</taxon>
        <taxon>Bacillati</taxon>
        <taxon>Actinomycetota</taxon>
        <taxon>Coriobacteriia</taxon>
        <taxon>Coriobacteriales</taxon>
        <taxon>Atopobiaceae</taxon>
        <taxon>Lancefieldella</taxon>
    </lineage>
</organism>